<organism evidence="2">
    <name type="scientific">Thermogemmatispora argillosa</name>
    <dbReference type="NCBI Taxonomy" id="2045280"/>
    <lineage>
        <taxon>Bacteria</taxon>
        <taxon>Bacillati</taxon>
        <taxon>Chloroflexota</taxon>
        <taxon>Ktedonobacteria</taxon>
        <taxon>Thermogemmatisporales</taxon>
        <taxon>Thermogemmatisporaceae</taxon>
        <taxon>Thermogemmatispora</taxon>
    </lineage>
</organism>
<dbReference type="EMBL" id="AP019377">
    <property type="protein sequence ID" value="BBH96055.1"/>
    <property type="molecule type" value="Genomic_DNA"/>
</dbReference>
<dbReference type="SUPFAM" id="SSF56300">
    <property type="entry name" value="Metallo-dependent phosphatases"/>
    <property type="match status" value="1"/>
</dbReference>
<accession>A0A455T9I2</accession>
<reference evidence="2" key="1">
    <citation type="submission" date="2018-12" db="EMBL/GenBank/DDBJ databases">
        <title>Novel natural products biosynthetic potential of the class Ktedonobacteria.</title>
        <authorList>
            <person name="Zheng Y."/>
            <person name="Saitou A."/>
            <person name="Wang C.M."/>
            <person name="Toyoda A."/>
            <person name="Minakuchi Y."/>
            <person name="Sekiguchi Y."/>
            <person name="Ueda K."/>
            <person name="Takano H."/>
            <person name="Sakai Y."/>
            <person name="Yokota A."/>
            <person name="Yabe S."/>
        </authorList>
    </citation>
    <scope>NUCLEOTIDE SEQUENCE</scope>
    <source>
        <strain evidence="2">A3-2</strain>
    </source>
</reference>
<sequence length="230" mass="25855">MRKHVTTILATAEPSGHFESLERLMRQAQELDIQAVAVLGNLAARSANPRDYGRFFSLLAQTRLPTFYVPGPEDGPLSLYLQEAAQIEVIYPYLHGVHGTFALAPGYVVFTGMGGTITDDPQLMREEQETLRYPAWEVVYRLKFLSELKDYEKVFLFYTPPYHKGFHESGSHTLAELIKSYNPRLVLVSGPERKRELLGTSAVIAPGSLAKGEYSLIDLQHQTIEGRTLQ</sequence>
<evidence type="ECO:0000259" key="1">
    <source>
        <dbReference type="Pfam" id="PF14582"/>
    </source>
</evidence>
<dbReference type="Gene3D" id="3.60.21.10">
    <property type="match status" value="1"/>
</dbReference>
<protein>
    <submittedName>
        <fullName evidence="2">Heat-stable protein</fullName>
    </submittedName>
</protein>
<evidence type="ECO:0000313" key="2">
    <source>
        <dbReference type="EMBL" id="BBH96055.1"/>
    </source>
</evidence>
<dbReference type="InterPro" id="IPR029052">
    <property type="entry name" value="Metallo-depent_PP-like"/>
</dbReference>
<proteinExistence type="predicted"/>
<feature type="domain" description="Metallophosphoesterase TT1561-like" evidence="1">
    <location>
        <begin position="52"/>
        <end position="227"/>
    </location>
</feature>
<name>A0A455T9I2_9CHLR</name>
<dbReference type="AlphaFoldDB" id="A0A455T9I2"/>
<dbReference type="InterPro" id="IPR029461">
    <property type="entry name" value="TT1561-like"/>
</dbReference>
<gene>
    <name evidence="2" type="ORF">KTA_42540</name>
</gene>
<dbReference type="Pfam" id="PF14582">
    <property type="entry name" value="Metallophos_3"/>
    <property type="match status" value="1"/>
</dbReference>